<dbReference type="Pfam" id="PF00069">
    <property type="entry name" value="Pkinase"/>
    <property type="match status" value="1"/>
</dbReference>
<evidence type="ECO:0000256" key="18">
    <source>
        <dbReference type="PROSITE-ProRule" id="PRU10141"/>
    </source>
</evidence>
<evidence type="ECO:0000313" key="23">
    <source>
        <dbReference type="Proteomes" id="UP000825935"/>
    </source>
</evidence>
<organism evidence="22 23">
    <name type="scientific">Ceratopteris richardii</name>
    <name type="common">Triangle waterfern</name>
    <dbReference type="NCBI Taxonomy" id="49495"/>
    <lineage>
        <taxon>Eukaryota</taxon>
        <taxon>Viridiplantae</taxon>
        <taxon>Streptophyta</taxon>
        <taxon>Embryophyta</taxon>
        <taxon>Tracheophyta</taxon>
        <taxon>Polypodiopsida</taxon>
        <taxon>Polypodiidae</taxon>
        <taxon>Polypodiales</taxon>
        <taxon>Pteridineae</taxon>
        <taxon>Pteridaceae</taxon>
        <taxon>Parkerioideae</taxon>
        <taxon>Ceratopteris</taxon>
    </lineage>
</organism>
<dbReference type="SMART" id="SM00220">
    <property type="entry name" value="S_TKc"/>
    <property type="match status" value="1"/>
</dbReference>
<feature type="transmembrane region" description="Helical" evidence="19">
    <location>
        <begin position="101"/>
        <end position="123"/>
    </location>
</feature>
<evidence type="ECO:0000256" key="14">
    <source>
        <dbReference type="ARBA" id="ARBA00023180"/>
    </source>
</evidence>
<keyword evidence="7 17" id="KW-0547">Nucleotide-binding</keyword>
<dbReference type="PROSITE" id="PS50011">
    <property type="entry name" value="PROTEIN_KINASE_DOM"/>
    <property type="match status" value="1"/>
</dbReference>
<evidence type="ECO:0000256" key="5">
    <source>
        <dbReference type="ARBA" id="ARBA00022692"/>
    </source>
</evidence>
<evidence type="ECO:0000256" key="4">
    <source>
        <dbReference type="ARBA" id="ARBA00022679"/>
    </source>
</evidence>
<dbReference type="Gene3D" id="1.10.510.10">
    <property type="entry name" value="Transferase(Phosphotransferase) domain 1"/>
    <property type="match status" value="1"/>
</dbReference>
<reference evidence="22" key="1">
    <citation type="submission" date="2021-08" db="EMBL/GenBank/DDBJ databases">
        <title>WGS assembly of Ceratopteris richardii.</title>
        <authorList>
            <person name="Marchant D.B."/>
            <person name="Chen G."/>
            <person name="Jenkins J."/>
            <person name="Shu S."/>
            <person name="Leebens-Mack J."/>
            <person name="Grimwood J."/>
            <person name="Schmutz J."/>
            <person name="Soltis P."/>
            <person name="Soltis D."/>
            <person name="Chen Z.-H."/>
        </authorList>
    </citation>
    <scope>NUCLEOTIDE SEQUENCE</scope>
    <source>
        <strain evidence="22">Whitten #5841</strain>
        <tissue evidence="22">Leaf</tissue>
    </source>
</reference>
<dbReference type="SUPFAM" id="SSF51110">
    <property type="entry name" value="alpha-D-mannose-specific plant lectins"/>
    <property type="match status" value="1"/>
</dbReference>
<evidence type="ECO:0000256" key="9">
    <source>
        <dbReference type="ARBA" id="ARBA00022840"/>
    </source>
</evidence>
<evidence type="ECO:0000256" key="3">
    <source>
        <dbReference type="ARBA" id="ARBA00022536"/>
    </source>
</evidence>
<dbReference type="EC" id="2.7.11.1" evidence="17"/>
<keyword evidence="23" id="KW-1185">Reference proteome</keyword>
<dbReference type="GO" id="GO:0005524">
    <property type="term" value="F:ATP binding"/>
    <property type="evidence" value="ECO:0007669"/>
    <property type="project" value="UniProtKB-UniRule"/>
</dbReference>
<dbReference type="PIRSF" id="PIRSF000641">
    <property type="entry name" value="SRK"/>
    <property type="match status" value="1"/>
</dbReference>
<dbReference type="InterPro" id="IPR036426">
    <property type="entry name" value="Bulb-type_lectin_dom_sf"/>
</dbReference>
<evidence type="ECO:0000256" key="12">
    <source>
        <dbReference type="ARBA" id="ARBA00023157"/>
    </source>
</evidence>
<dbReference type="PANTHER" id="PTHR47976:SF115">
    <property type="entry name" value="RECEPTOR-LIKE SERINE_THREONINE-PROTEIN KINASE"/>
    <property type="match status" value="1"/>
</dbReference>
<keyword evidence="4 17" id="KW-0808">Transferase</keyword>
<dbReference type="InterPro" id="IPR017441">
    <property type="entry name" value="Protein_kinase_ATP_BS"/>
</dbReference>
<dbReference type="Gene3D" id="2.90.10.30">
    <property type="match status" value="1"/>
</dbReference>
<comment type="catalytic activity">
    <reaction evidence="16 17">
        <text>L-seryl-[protein] + ATP = O-phospho-L-seryl-[protein] + ADP + H(+)</text>
        <dbReference type="Rhea" id="RHEA:17989"/>
        <dbReference type="Rhea" id="RHEA-COMP:9863"/>
        <dbReference type="Rhea" id="RHEA-COMP:11604"/>
        <dbReference type="ChEBI" id="CHEBI:15378"/>
        <dbReference type="ChEBI" id="CHEBI:29999"/>
        <dbReference type="ChEBI" id="CHEBI:30616"/>
        <dbReference type="ChEBI" id="CHEBI:83421"/>
        <dbReference type="ChEBI" id="CHEBI:456216"/>
        <dbReference type="EC" id="2.7.11.1"/>
    </reaction>
</comment>
<keyword evidence="3" id="KW-0245">EGF-like domain</keyword>
<comment type="subcellular location">
    <subcellularLocation>
        <location evidence="1">Membrane</location>
        <topology evidence="1">Single-pass membrane protein</topology>
    </subcellularLocation>
</comment>
<dbReference type="EMBL" id="CM035412">
    <property type="protein sequence ID" value="KAH7432743.1"/>
    <property type="molecule type" value="Genomic_DNA"/>
</dbReference>
<keyword evidence="6" id="KW-0732">Signal</keyword>
<dbReference type="InterPro" id="IPR003609">
    <property type="entry name" value="Pan_app"/>
</dbReference>
<keyword evidence="12" id="KW-1015">Disulfide bond</keyword>
<evidence type="ECO:0000256" key="11">
    <source>
        <dbReference type="ARBA" id="ARBA00023136"/>
    </source>
</evidence>
<evidence type="ECO:0000313" key="22">
    <source>
        <dbReference type="EMBL" id="KAH7432743.1"/>
    </source>
</evidence>
<keyword evidence="11 19" id="KW-0472">Membrane</keyword>
<evidence type="ECO:0000256" key="8">
    <source>
        <dbReference type="ARBA" id="ARBA00022777"/>
    </source>
</evidence>
<dbReference type="AlphaFoldDB" id="A0A8T2UG30"/>
<dbReference type="SUPFAM" id="SSF56112">
    <property type="entry name" value="Protein kinase-like (PK-like)"/>
    <property type="match status" value="1"/>
</dbReference>
<dbReference type="InterPro" id="IPR000719">
    <property type="entry name" value="Prot_kinase_dom"/>
</dbReference>
<keyword evidence="14" id="KW-0325">Glycoprotein</keyword>
<name>A0A8T2UG30_CERRI</name>
<dbReference type="CDD" id="cd14066">
    <property type="entry name" value="STKc_IRAK"/>
    <property type="match status" value="1"/>
</dbReference>
<dbReference type="GO" id="GO:0016020">
    <property type="term" value="C:membrane"/>
    <property type="evidence" value="ECO:0007669"/>
    <property type="project" value="UniProtKB-SubCell"/>
</dbReference>
<keyword evidence="13" id="KW-0675">Receptor</keyword>
<protein>
    <recommendedName>
        <fullName evidence="17">Receptor-like serine/threonine-protein kinase</fullName>
        <ecNumber evidence="17">2.7.11.1</ecNumber>
    </recommendedName>
</protein>
<evidence type="ECO:0000259" key="20">
    <source>
        <dbReference type="PROSITE" id="PS50011"/>
    </source>
</evidence>
<dbReference type="GO" id="GO:0004674">
    <property type="term" value="F:protein serine/threonine kinase activity"/>
    <property type="evidence" value="ECO:0007669"/>
    <property type="project" value="UniProtKB-KW"/>
</dbReference>
<feature type="domain" description="Apple" evidence="21">
    <location>
        <begin position="415"/>
        <end position="493"/>
    </location>
</feature>
<dbReference type="PROSITE" id="PS00107">
    <property type="entry name" value="PROTEIN_KINASE_ATP"/>
    <property type="match status" value="1"/>
</dbReference>
<dbReference type="InterPro" id="IPR024171">
    <property type="entry name" value="SRK-like_kinase"/>
</dbReference>
<keyword evidence="2 17" id="KW-0723">Serine/threonine-protein kinase</keyword>
<dbReference type="InterPro" id="IPR051343">
    <property type="entry name" value="G-type_lectin_kinases/EP1-like"/>
</dbReference>
<evidence type="ECO:0000256" key="7">
    <source>
        <dbReference type="ARBA" id="ARBA00022741"/>
    </source>
</evidence>
<evidence type="ECO:0000256" key="17">
    <source>
        <dbReference type="PIRNR" id="PIRNR000641"/>
    </source>
</evidence>
<evidence type="ECO:0000256" key="2">
    <source>
        <dbReference type="ARBA" id="ARBA00022527"/>
    </source>
</evidence>
<evidence type="ECO:0000256" key="1">
    <source>
        <dbReference type="ARBA" id="ARBA00004167"/>
    </source>
</evidence>
<dbReference type="InterPro" id="IPR011009">
    <property type="entry name" value="Kinase-like_dom_sf"/>
</dbReference>
<keyword evidence="9 17" id="KW-0067">ATP-binding</keyword>
<feature type="binding site" evidence="18">
    <location>
        <position position="605"/>
    </location>
    <ligand>
        <name>ATP</name>
        <dbReference type="ChEBI" id="CHEBI:30616"/>
    </ligand>
</feature>
<feature type="transmembrane region" description="Helical" evidence="19">
    <location>
        <begin position="12"/>
        <end position="32"/>
    </location>
</feature>
<evidence type="ECO:0000256" key="19">
    <source>
        <dbReference type="SAM" id="Phobius"/>
    </source>
</evidence>
<comment type="catalytic activity">
    <reaction evidence="15 17">
        <text>L-threonyl-[protein] + ATP = O-phospho-L-threonyl-[protein] + ADP + H(+)</text>
        <dbReference type="Rhea" id="RHEA:46608"/>
        <dbReference type="Rhea" id="RHEA-COMP:11060"/>
        <dbReference type="Rhea" id="RHEA-COMP:11605"/>
        <dbReference type="ChEBI" id="CHEBI:15378"/>
        <dbReference type="ChEBI" id="CHEBI:30013"/>
        <dbReference type="ChEBI" id="CHEBI:30616"/>
        <dbReference type="ChEBI" id="CHEBI:61977"/>
        <dbReference type="ChEBI" id="CHEBI:456216"/>
        <dbReference type="EC" id="2.7.11.1"/>
    </reaction>
</comment>
<dbReference type="Pfam" id="PF01453">
    <property type="entry name" value="B_lectin"/>
    <property type="match status" value="1"/>
</dbReference>
<comment type="similarity">
    <text evidence="17">Belongs to the protein kinase superfamily. Ser/Thr protein kinase family.</text>
</comment>
<dbReference type="PANTHER" id="PTHR47976">
    <property type="entry name" value="G-TYPE LECTIN S-RECEPTOR-LIKE SERINE/THREONINE-PROTEIN KINASE SD2-5"/>
    <property type="match status" value="1"/>
</dbReference>
<accession>A0A8T2UG30</accession>
<feature type="domain" description="Protein kinase" evidence="20">
    <location>
        <begin position="576"/>
        <end position="860"/>
    </location>
</feature>
<evidence type="ECO:0000259" key="21">
    <source>
        <dbReference type="PROSITE" id="PS50948"/>
    </source>
</evidence>
<gene>
    <name evidence="22" type="ORF">KP509_07G037700</name>
</gene>
<keyword evidence="8 17" id="KW-0418">Kinase</keyword>
<dbReference type="Proteomes" id="UP000825935">
    <property type="component" value="Chromosome 7"/>
</dbReference>
<sequence>MRPPSQPPFGFLTVYFAVSLIVSSMITCNATQRLHLEPGWSFHADLSFPSSPSALNSYREIAAFSLFIPILNSSDFDSGFKGYSFGFMSLFDSPSSSPSRILLVICLGIPSGVGTNSFLVPVWSLNVSRPLEQHEDGGLVKLQLLEVRRLSLLDYYGKEVWRVDNVGSMEMQNNGNLIIYGMENQTLWQSFENPSDTLLQGQKLTLGKELTSNNYMYKVEMKEGGLWFYQISDYDWPLAYWIYPANDTVKNYFHDMANAFSLSTKSSINVTAAMFSPTCNSTARYDPSKAYTFLDPSTLVVLDVCSNIYTEDYTAYIDFVRLDVDGVLRVYYLQELDRKSGYKIASPDSDLHPCSVPNVCGNYGICSVTNPYGTGVMHGCRCPSEVDNKNLSGTFSFIDPGNPSQGCRRTVSLKCDELTLQSLEPISGVTYMSILPLFEQTWQHNTIPLEVCKMECFSNCSCSGFFYHVPSSYCLQFGESTALSNVSLYTLASDDHIAYVKVQKQHKRKPKSFSVIIAISVTVPVILIVSVVLGAYSMLHKGEMDPDAKQAEEELLGILPNPPIRYSYFDLKAYTQNFRRRLGSGGFGSVYEGTLPDGRKVAVKKLELLSRGQKEFLAEIATIGRIQHVNIVKLYGFCLEKHHRLLVYEYVKNGSLDKWLNFHGGHTHVLSPQTRLNIALGTARGLAYLHEESPEPILHLDVKPQNILLDENFDARLADFGLAKLVRTGESSVNTAVRGTPGFIAPECFLQSTVNKKSDVYSFGMVLLELVSGRKNIEPNLMGNEEYNFPKFAAKKAKAGRFTELMDKRLVTSTENVEEEGSLLLLKRMISVALLSIQENPKLRPTMMVVAGMLEGNIDLPPEIPEVSLSENTLPDVRSSSNLHLGSLSSIEGR</sequence>
<dbReference type="FunFam" id="3.30.200.20:FF:000178">
    <property type="entry name" value="serine/threonine-protein kinase PBS1-like"/>
    <property type="match status" value="1"/>
</dbReference>
<dbReference type="Gene3D" id="3.30.200.20">
    <property type="entry name" value="Phosphorylase Kinase, domain 1"/>
    <property type="match status" value="1"/>
</dbReference>
<keyword evidence="5 19" id="KW-0812">Transmembrane</keyword>
<feature type="transmembrane region" description="Helical" evidence="19">
    <location>
        <begin position="513"/>
        <end position="539"/>
    </location>
</feature>
<proteinExistence type="inferred from homology"/>
<keyword evidence="10 19" id="KW-1133">Transmembrane helix</keyword>
<dbReference type="OrthoDB" id="590879at2759"/>
<dbReference type="InterPro" id="IPR001480">
    <property type="entry name" value="Bulb-type_lectin_dom"/>
</dbReference>
<evidence type="ECO:0000256" key="13">
    <source>
        <dbReference type="ARBA" id="ARBA00023170"/>
    </source>
</evidence>
<dbReference type="PROSITE" id="PS50948">
    <property type="entry name" value="PAN"/>
    <property type="match status" value="1"/>
</dbReference>
<evidence type="ECO:0000256" key="10">
    <source>
        <dbReference type="ARBA" id="ARBA00022989"/>
    </source>
</evidence>
<dbReference type="InterPro" id="IPR008271">
    <property type="entry name" value="Ser/Thr_kinase_AS"/>
</dbReference>
<dbReference type="FunFam" id="1.10.510.10:FF:000537">
    <property type="entry name" value="Putative receptor-like protein kinase"/>
    <property type="match status" value="1"/>
</dbReference>
<evidence type="ECO:0000256" key="6">
    <source>
        <dbReference type="ARBA" id="ARBA00022729"/>
    </source>
</evidence>
<evidence type="ECO:0000256" key="16">
    <source>
        <dbReference type="ARBA" id="ARBA00048679"/>
    </source>
</evidence>
<evidence type="ECO:0000256" key="15">
    <source>
        <dbReference type="ARBA" id="ARBA00047899"/>
    </source>
</evidence>
<dbReference type="PROSITE" id="PS00108">
    <property type="entry name" value="PROTEIN_KINASE_ST"/>
    <property type="match status" value="1"/>
</dbReference>
<comment type="caution">
    <text evidence="22">The sequence shown here is derived from an EMBL/GenBank/DDBJ whole genome shotgun (WGS) entry which is preliminary data.</text>
</comment>